<dbReference type="GO" id="GO:0006508">
    <property type="term" value="P:proteolysis"/>
    <property type="evidence" value="ECO:0007669"/>
    <property type="project" value="UniProtKB-KW"/>
</dbReference>
<dbReference type="PANTHER" id="PTHR42987">
    <property type="entry name" value="PEPTIDASE S49"/>
    <property type="match status" value="1"/>
</dbReference>
<dbReference type="AlphaFoldDB" id="A0A267F1R6"/>
<dbReference type="GO" id="GO:0008236">
    <property type="term" value="F:serine-type peptidase activity"/>
    <property type="evidence" value="ECO:0007669"/>
    <property type="project" value="UniProtKB-KW"/>
</dbReference>
<dbReference type="Pfam" id="PF01343">
    <property type="entry name" value="Peptidase_S49"/>
    <property type="match status" value="1"/>
</dbReference>
<dbReference type="InterPro" id="IPR029045">
    <property type="entry name" value="ClpP/crotonase-like_dom_sf"/>
</dbReference>
<dbReference type="PANTHER" id="PTHR42987:SF8">
    <property type="entry name" value="PROTEINASE"/>
    <property type="match status" value="1"/>
</dbReference>
<organism evidence="6 7">
    <name type="scientific">Macrostomum lignano</name>
    <dbReference type="NCBI Taxonomy" id="282301"/>
    <lineage>
        <taxon>Eukaryota</taxon>
        <taxon>Metazoa</taxon>
        <taxon>Spiralia</taxon>
        <taxon>Lophotrochozoa</taxon>
        <taxon>Platyhelminthes</taxon>
        <taxon>Rhabditophora</taxon>
        <taxon>Macrostomorpha</taxon>
        <taxon>Macrostomida</taxon>
        <taxon>Macrostomidae</taxon>
        <taxon>Macrostomum</taxon>
    </lineage>
</organism>
<dbReference type="Proteomes" id="UP000215902">
    <property type="component" value="Unassembled WGS sequence"/>
</dbReference>
<dbReference type="Gene3D" id="3.90.226.10">
    <property type="entry name" value="2-enoyl-CoA Hydratase, Chain A, domain 1"/>
    <property type="match status" value="1"/>
</dbReference>
<evidence type="ECO:0000259" key="5">
    <source>
        <dbReference type="Pfam" id="PF01343"/>
    </source>
</evidence>
<keyword evidence="7" id="KW-1185">Reference proteome</keyword>
<evidence type="ECO:0000256" key="4">
    <source>
        <dbReference type="ARBA" id="ARBA00022825"/>
    </source>
</evidence>
<protein>
    <recommendedName>
        <fullName evidence="5">Peptidase S49 domain-containing protein</fullName>
    </recommendedName>
</protein>
<dbReference type="OrthoDB" id="6288468at2759"/>
<dbReference type="EMBL" id="NIVC01001508">
    <property type="protein sequence ID" value="PAA67107.1"/>
    <property type="molecule type" value="Genomic_DNA"/>
</dbReference>
<name>A0A267F1R6_9PLAT</name>
<sequence>SEMQRFKDALSRVPVVPVIKLYGKIAAPTSGYSRGVINYQSVKPLLAKAFKQRRLAALALRINSPGGWPAQCDLIRNEINRLSAEHGNIPVLAFIEDMAASGGYYLACSASEIYANRHSLIGSIGALAVHADLQTALQERASLALTLHRAGKRKAIFNNLEAASPESLKFTNYMLQGIHAGFIDVVKSSRGDRLKGAPESELFEGDIWLADKAQQLGLIDGVGDLEDVIAKKFGRSARLVDIGPRGWAKFASGAAGASDILQAAAAGGLWSSAAAGDLTAGDGSGFRGGPPLAA</sequence>
<keyword evidence="2" id="KW-0645">Protease</keyword>
<evidence type="ECO:0000256" key="3">
    <source>
        <dbReference type="ARBA" id="ARBA00022801"/>
    </source>
</evidence>
<keyword evidence="3" id="KW-0378">Hydrolase</keyword>
<gene>
    <name evidence="6" type="ORF">BOX15_Mlig027671g3</name>
</gene>
<dbReference type="STRING" id="282301.A0A267F1R6"/>
<evidence type="ECO:0000313" key="6">
    <source>
        <dbReference type="EMBL" id="PAA67107.1"/>
    </source>
</evidence>
<dbReference type="InterPro" id="IPR047272">
    <property type="entry name" value="S49_SppA_C"/>
</dbReference>
<feature type="domain" description="Peptidase S49" evidence="5">
    <location>
        <begin position="87"/>
        <end position="231"/>
    </location>
</feature>
<comment type="similarity">
    <text evidence="1">Belongs to the peptidase S49 family.</text>
</comment>
<evidence type="ECO:0000256" key="2">
    <source>
        <dbReference type="ARBA" id="ARBA00022670"/>
    </source>
</evidence>
<dbReference type="SUPFAM" id="SSF52096">
    <property type="entry name" value="ClpP/crotonase"/>
    <property type="match status" value="1"/>
</dbReference>
<dbReference type="InterPro" id="IPR002142">
    <property type="entry name" value="Peptidase_S49"/>
</dbReference>
<comment type="caution">
    <text evidence="6">The sequence shown here is derived from an EMBL/GenBank/DDBJ whole genome shotgun (WGS) entry which is preliminary data.</text>
</comment>
<dbReference type="CDD" id="cd07023">
    <property type="entry name" value="S49_Sppa_N_C"/>
    <property type="match status" value="1"/>
</dbReference>
<reference evidence="6 7" key="1">
    <citation type="submission" date="2017-06" db="EMBL/GenBank/DDBJ databases">
        <title>A platform for efficient transgenesis in Macrostomum lignano, a flatworm model organism for stem cell research.</title>
        <authorList>
            <person name="Berezikov E."/>
        </authorList>
    </citation>
    <scope>NUCLEOTIDE SEQUENCE [LARGE SCALE GENOMIC DNA]</scope>
    <source>
        <strain evidence="6">DV1</strain>
        <tissue evidence="6">Whole organism</tissue>
    </source>
</reference>
<proteinExistence type="inferred from homology"/>
<evidence type="ECO:0000313" key="7">
    <source>
        <dbReference type="Proteomes" id="UP000215902"/>
    </source>
</evidence>
<feature type="non-terminal residue" evidence="6">
    <location>
        <position position="1"/>
    </location>
</feature>
<keyword evidence="4" id="KW-0720">Serine protease</keyword>
<evidence type="ECO:0000256" key="1">
    <source>
        <dbReference type="ARBA" id="ARBA00008683"/>
    </source>
</evidence>
<accession>A0A267F1R6</accession>